<dbReference type="SUPFAM" id="SSF55154">
    <property type="entry name" value="CYTH-like phosphatases"/>
    <property type="match status" value="1"/>
</dbReference>
<dbReference type="Pfam" id="PF01928">
    <property type="entry name" value="CYTH"/>
    <property type="match status" value="1"/>
</dbReference>
<dbReference type="SMART" id="SM01118">
    <property type="entry name" value="CYTH"/>
    <property type="match status" value="1"/>
</dbReference>
<evidence type="ECO:0000259" key="2">
    <source>
        <dbReference type="PROSITE" id="PS51707"/>
    </source>
</evidence>
<dbReference type="PANTHER" id="PTHR40114:SF1">
    <property type="entry name" value="SLR0698 PROTEIN"/>
    <property type="match status" value="1"/>
</dbReference>
<evidence type="ECO:0000256" key="1">
    <source>
        <dbReference type="PIRSR" id="PIRSR016487-1"/>
    </source>
</evidence>
<dbReference type="Gene3D" id="2.40.320.10">
    <property type="entry name" value="Hypothetical Protein Pfu-838710-001"/>
    <property type="match status" value="1"/>
</dbReference>
<dbReference type="AlphaFoldDB" id="C3J7P0"/>
<evidence type="ECO:0000313" key="3">
    <source>
        <dbReference type="EMBL" id="EEN83709.1"/>
    </source>
</evidence>
<dbReference type="PROSITE" id="PS51707">
    <property type="entry name" value="CYTH"/>
    <property type="match status" value="1"/>
</dbReference>
<reference evidence="3 4" key="1">
    <citation type="submission" date="2009-04" db="EMBL/GenBank/DDBJ databases">
        <authorList>
            <person name="Sebastian Y."/>
            <person name="Madupu R."/>
            <person name="Durkin A.S."/>
            <person name="Torralba M."/>
            <person name="Methe B."/>
            <person name="Sutton G.G."/>
            <person name="Strausberg R.L."/>
            <person name="Nelson K.E."/>
        </authorList>
    </citation>
    <scope>NUCLEOTIDE SEQUENCE [LARGE SCALE GENOMIC DNA]</scope>
    <source>
        <strain evidence="4">ATCC 35406 / BCRC 14492 / JCM 8526 / NCTC 13058 / HG 370</strain>
    </source>
</reference>
<protein>
    <submittedName>
        <fullName evidence="3">Adenylate cyclase</fullName>
    </submittedName>
</protein>
<sequence length="169" mass="19179">MALEIERKFLVKDKVFLEAAERHVSICQYYLHQDESGGVRRVRFLDDKVYLTIKGLSSPDGLVREEVEREISPAEGQTLLAQGHEGKVCKTRYYIPYASFLWEVDVFHEELEGLIIAEVELPSLEAQPSLPSWVGEEVTGDVRYYNSALARVGQYPFPAADQSKQPSNT</sequence>
<feature type="active site" description="Proton acceptor" evidence="1">
    <location>
        <position position="30"/>
    </location>
</feature>
<proteinExistence type="predicted"/>
<keyword evidence="4" id="KW-1185">Reference proteome</keyword>
<dbReference type="PIRSF" id="PIRSF016487">
    <property type="entry name" value="CYTH_UCP016487"/>
    <property type="match status" value="1"/>
</dbReference>
<dbReference type="STRING" id="553175.POREN0001_1129"/>
<accession>C3J7P0</accession>
<dbReference type="InterPro" id="IPR033469">
    <property type="entry name" value="CYTH-like_dom_sf"/>
</dbReference>
<gene>
    <name evidence="3" type="ORF">POREN0001_1129</name>
</gene>
<name>C3J7P0_POREA</name>
<dbReference type="InterPro" id="IPR012042">
    <property type="entry name" value="NeuTTM/CthTTM-like"/>
</dbReference>
<feature type="domain" description="CYTH" evidence="2">
    <location>
        <begin position="2"/>
        <end position="151"/>
    </location>
</feature>
<dbReference type="EMBL" id="ACNN01000005">
    <property type="protein sequence ID" value="EEN83709.1"/>
    <property type="molecule type" value="Genomic_DNA"/>
</dbReference>
<organism evidence="3 4">
    <name type="scientific">Porphyromonas endodontalis (strain ATCC 35406 / DSM 24491 / JCM 8526 / CCUG 16442 / BCRC 14492 / NCTC 13058 / HG 370)</name>
    <name type="common">Bacteroides endodontalis</name>
    <dbReference type="NCBI Taxonomy" id="553175"/>
    <lineage>
        <taxon>Bacteria</taxon>
        <taxon>Pseudomonadati</taxon>
        <taxon>Bacteroidota</taxon>
        <taxon>Bacteroidia</taxon>
        <taxon>Bacteroidales</taxon>
        <taxon>Porphyromonadaceae</taxon>
        <taxon>Porphyromonas</taxon>
    </lineage>
</organism>
<dbReference type="RefSeq" id="WP_004332176.1">
    <property type="nucleotide sequence ID" value="NZ_ACNN01000005.1"/>
</dbReference>
<evidence type="ECO:0000313" key="4">
    <source>
        <dbReference type="Proteomes" id="UP000004295"/>
    </source>
</evidence>
<dbReference type="InterPro" id="IPR023577">
    <property type="entry name" value="CYTH_domain"/>
</dbReference>
<comment type="caution">
    <text evidence="3">The sequence shown here is derived from an EMBL/GenBank/DDBJ whole genome shotgun (WGS) entry which is preliminary data.</text>
</comment>
<dbReference type="eggNOG" id="COG2954">
    <property type="taxonomic scope" value="Bacteria"/>
</dbReference>
<dbReference type="Proteomes" id="UP000004295">
    <property type="component" value="Unassembled WGS sequence"/>
</dbReference>
<dbReference type="GeneID" id="93365455"/>
<dbReference type="PANTHER" id="PTHR40114">
    <property type="entry name" value="SLR0698 PROTEIN"/>
    <property type="match status" value="1"/>
</dbReference>
<dbReference type="CDD" id="cd07891">
    <property type="entry name" value="CYTH-like_CthTTM-like_1"/>
    <property type="match status" value="1"/>
</dbReference>